<gene>
    <name evidence="1" type="ORF">EI547_18120</name>
</gene>
<dbReference type="Proteomes" id="UP001645038">
    <property type="component" value="Unassembled WGS sequence"/>
</dbReference>
<name>A0ABR9G367_9GAMM</name>
<sequence>MPGQSAATLAERIQEMLSILAMRKRYDTACRDVLTFREEQTLRSWESAYKKALAQEDRMDALLNKHLKAG</sequence>
<keyword evidence="2" id="KW-1185">Reference proteome</keyword>
<evidence type="ECO:0000313" key="2">
    <source>
        <dbReference type="Proteomes" id="UP001645038"/>
    </source>
</evidence>
<proteinExistence type="predicted"/>
<organism evidence="1 2">
    <name type="scientific">Halomonas colorata</name>
    <dbReference type="NCBI Taxonomy" id="2742615"/>
    <lineage>
        <taxon>Bacteria</taxon>
        <taxon>Pseudomonadati</taxon>
        <taxon>Pseudomonadota</taxon>
        <taxon>Gammaproteobacteria</taxon>
        <taxon>Oceanospirillales</taxon>
        <taxon>Halomonadaceae</taxon>
        <taxon>Halomonas</taxon>
    </lineage>
</organism>
<protein>
    <submittedName>
        <fullName evidence="1">Uncharacterized protein</fullName>
    </submittedName>
</protein>
<accession>A0ABR9G367</accession>
<evidence type="ECO:0000313" key="1">
    <source>
        <dbReference type="EMBL" id="MBE0465346.1"/>
    </source>
</evidence>
<reference evidence="1 2" key="1">
    <citation type="submission" date="2020-07" db="EMBL/GenBank/DDBJ databases">
        <title>Halophilic bacteria isolated from french cheeses.</title>
        <authorList>
            <person name="Kothe C.I."/>
            <person name="Farah-Kraiem B."/>
            <person name="Renault P."/>
            <person name="Dridi B."/>
        </authorList>
    </citation>
    <scope>NUCLEOTIDE SEQUENCE [LARGE SCALE GENOMIC DNA]</scope>
    <source>
        <strain evidence="1 2">FME20</strain>
    </source>
</reference>
<dbReference type="EMBL" id="RRZB01000079">
    <property type="protein sequence ID" value="MBE0465346.1"/>
    <property type="molecule type" value="Genomic_DNA"/>
</dbReference>
<comment type="caution">
    <text evidence="1">The sequence shown here is derived from an EMBL/GenBank/DDBJ whole genome shotgun (WGS) entry which is preliminary data.</text>
</comment>